<feature type="chain" id="PRO_5020020911" description="MICOS complex subunit MIC13" evidence="2">
    <location>
        <begin position="27"/>
        <end position="105"/>
    </location>
</feature>
<dbReference type="VEuPathDB" id="VectorBase:ISCP_008986"/>
<keyword evidence="1" id="KW-0999">Mitochondrion inner membrane</keyword>
<comment type="subunit">
    <text evidence="1">Component of the mitochondrial contact site and cristae organizing system (MICOS) complex.</text>
</comment>
<evidence type="ECO:0000313" key="3">
    <source>
        <dbReference type="EMBL" id="MOY42657.1"/>
    </source>
</evidence>
<keyword evidence="1" id="KW-0472">Membrane</keyword>
<sequence>MSLRGVVKLSLLGGTVYLAQTSGVWSDSSRTIESIKASVKAWPSLKYYVDTAPSRKELNMKAVDCWNNGVKATFKHLLSLPHYTKSTVAWCSKSISGLINQEKKP</sequence>
<accession>A0A4D5S3X1</accession>
<dbReference type="EMBL" id="GHJT01008686">
    <property type="protein sequence ID" value="MOY42657.1"/>
    <property type="molecule type" value="Transcribed_RNA"/>
</dbReference>
<evidence type="ECO:0000256" key="2">
    <source>
        <dbReference type="SAM" id="SignalP"/>
    </source>
</evidence>
<comment type="function">
    <text evidence="1">Component of the MICOS complex, a large protein complex of the mitochondrial inner membrane that plays crucial roles in the maintenance of crista junctions, inner membrane architecture, and formation of contact sites to the outer membrane.</text>
</comment>
<keyword evidence="2" id="KW-0732">Signal</keyword>
<keyword evidence="1" id="KW-0496">Mitochondrion</keyword>
<organism evidence="3">
    <name type="scientific">Ixodes scapularis</name>
    <name type="common">Black-legged tick</name>
    <name type="synonym">Deer tick</name>
    <dbReference type="NCBI Taxonomy" id="6945"/>
    <lineage>
        <taxon>Eukaryota</taxon>
        <taxon>Metazoa</taxon>
        <taxon>Ecdysozoa</taxon>
        <taxon>Arthropoda</taxon>
        <taxon>Chelicerata</taxon>
        <taxon>Arachnida</taxon>
        <taxon>Acari</taxon>
        <taxon>Parasitiformes</taxon>
        <taxon>Ixodida</taxon>
        <taxon>Ixodoidea</taxon>
        <taxon>Ixodidae</taxon>
        <taxon>Ixodinae</taxon>
        <taxon>Ixodes</taxon>
    </lineage>
</organism>
<dbReference type="InterPro" id="IPR026769">
    <property type="entry name" value="Mic13"/>
</dbReference>
<comment type="subcellular location">
    <subcellularLocation>
        <location evidence="1">Mitochondrion inner membrane</location>
        <topology evidence="1">Single-pass membrane protein</topology>
    </subcellularLocation>
</comment>
<protein>
    <recommendedName>
        <fullName evidence="1">MICOS complex subunit MIC13</fullName>
    </recommendedName>
</protein>
<feature type="signal peptide" evidence="2">
    <location>
        <begin position="1"/>
        <end position="26"/>
    </location>
</feature>
<name>A0A4D5S3X1_IXOSC</name>
<comment type="similarity">
    <text evidence="1">Belongs to the MICOS complex subunit Mic13 family.</text>
</comment>
<dbReference type="GO" id="GO:0061617">
    <property type="term" value="C:MICOS complex"/>
    <property type="evidence" value="ECO:0007669"/>
    <property type="project" value="UniProtKB-UniRule"/>
</dbReference>
<reference evidence="3" key="1">
    <citation type="submission" date="2019-04" db="EMBL/GenBank/DDBJ databases">
        <title>An insight into the mialome of Ixodes scapularis.</title>
        <authorList>
            <person name="Ribeiro J.M."/>
            <person name="Mather T.N."/>
            <person name="Karim S."/>
        </authorList>
    </citation>
    <scope>NUCLEOTIDE SEQUENCE</scope>
</reference>
<dbReference type="Pfam" id="PF15884">
    <property type="entry name" value="QIL1"/>
    <property type="match status" value="1"/>
</dbReference>
<dbReference type="AlphaFoldDB" id="A0A4D5S3X1"/>
<evidence type="ECO:0000256" key="1">
    <source>
        <dbReference type="RuleBase" id="RU363009"/>
    </source>
</evidence>
<dbReference type="OrthoDB" id="5948578at2759"/>
<proteinExistence type="inferred from homology"/>